<reference evidence="3" key="1">
    <citation type="journal article" date="2021" name="Genome Biol. Evol.">
        <title>A High-Quality Reference Genome for a Parasitic Bivalve with Doubly Uniparental Inheritance (Bivalvia: Unionida).</title>
        <authorList>
            <person name="Smith C.H."/>
        </authorList>
    </citation>
    <scope>NUCLEOTIDE SEQUENCE</scope>
    <source>
        <strain evidence="3">CHS0354</strain>
    </source>
</reference>
<organism evidence="3 4">
    <name type="scientific">Potamilus streckersoni</name>
    <dbReference type="NCBI Taxonomy" id="2493646"/>
    <lineage>
        <taxon>Eukaryota</taxon>
        <taxon>Metazoa</taxon>
        <taxon>Spiralia</taxon>
        <taxon>Lophotrochozoa</taxon>
        <taxon>Mollusca</taxon>
        <taxon>Bivalvia</taxon>
        <taxon>Autobranchia</taxon>
        <taxon>Heteroconchia</taxon>
        <taxon>Palaeoheterodonta</taxon>
        <taxon>Unionida</taxon>
        <taxon>Unionoidea</taxon>
        <taxon>Unionidae</taxon>
        <taxon>Ambleminae</taxon>
        <taxon>Lampsilini</taxon>
        <taxon>Potamilus</taxon>
    </lineage>
</organism>
<reference evidence="3" key="3">
    <citation type="submission" date="2023-05" db="EMBL/GenBank/DDBJ databases">
        <authorList>
            <person name="Smith C.H."/>
        </authorList>
    </citation>
    <scope>NUCLEOTIDE SEQUENCE</scope>
    <source>
        <strain evidence="3">CHS0354</strain>
        <tissue evidence="3">Mantle</tissue>
    </source>
</reference>
<comment type="caution">
    <text evidence="3">The sequence shown here is derived from an EMBL/GenBank/DDBJ whole genome shotgun (WGS) entry which is preliminary data.</text>
</comment>
<keyword evidence="2" id="KW-0472">Membrane</keyword>
<evidence type="ECO:0000256" key="1">
    <source>
        <dbReference type="SAM" id="MobiDB-lite"/>
    </source>
</evidence>
<protein>
    <submittedName>
        <fullName evidence="3">Uncharacterized protein</fullName>
    </submittedName>
</protein>
<dbReference type="EMBL" id="JAEAOA010001141">
    <property type="protein sequence ID" value="KAK3606834.1"/>
    <property type="molecule type" value="Genomic_DNA"/>
</dbReference>
<feature type="transmembrane region" description="Helical" evidence="2">
    <location>
        <begin position="127"/>
        <end position="145"/>
    </location>
</feature>
<keyword evidence="4" id="KW-1185">Reference proteome</keyword>
<feature type="compositionally biased region" description="Basic residues" evidence="1">
    <location>
        <begin position="237"/>
        <end position="250"/>
    </location>
</feature>
<feature type="region of interest" description="Disordered" evidence="1">
    <location>
        <begin position="172"/>
        <end position="264"/>
    </location>
</feature>
<dbReference type="SUPFAM" id="SSF88874">
    <property type="entry name" value="Receptor-binding domain of short tail fibre protein gp12"/>
    <property type="match status" value="1"/>
</dbReference>
<reference evidence="3" key="2">
    <citation type="journal article" date="2021" name="Genome Biol. Evol.">
        <title>Developing a high-quality reference genome for a parasitic bivalve with doubly uniparental inheritance (Bivalvia: Unionida).</title>
        <authorList>
            <person name="Smith C.H."/>
        </authorList>
    </citation>
    <scope>NUCLEOTIDE SEQUENCE</scope>
    <source>
        <strain evidence="3">CHS0354</strain>
        <tissue evidence="3">Mantle</tissue>
    </source>
</reference>
<keyword evidence="2" id="KW-0812">Transmembrane</keyword>
<accession>A0AAE0TAK5</accession>
<dbReference type="InterPro" id="IPR037053">
    <property type="entry name" value="Phage_tail_collar_dom_sf"/>
</dbReference>
<keyword evidence="2" id="KW-1133">Transmembrane helix</keyword>
<evidence type="ECO:0000313" key="4">
    <source>
        <dbReference type="Proteomes" id="UP001195483"/>
    </source>
</evidence>
<feature type="compositionally biased region" description="Polar residues" evidence="1">
    <location>
        <begin position="1"/>
        <end position="10"/>
    </location>
</feature>
<gene>
    <name evidence="3" type="ORF">CHS0354_018428</name>
</gene>
<dbReference type="Proteomes" id="UP001195483">
    <property type="component" value="Unassembled WGS sequence"/>
</dbReference>
<evidence type="ECO:0000313" key="3">
    <source>
        <dbReference type="EMBL" id="KAK3606834.1"/>
    </source>
</evidence>
<sequence length="264" mass="28613">MNYPSDTSAGLHNGKFTGGDPNTGLPPSRLSADWMNAVSDELIAVITQFGGTPQENDRSQVSSVLRSADTALRTLIDNAVPVGSVFHIAAPEAPAGFIVCNGAQVDRTLYSRLFNLFFKNADGTARFVAKTVTAVCCLAVCFYIFRTRVFRRGASALLGIFRRNNAGDTKGIYPGNRRLFEPRQKPLSEKTTQKGPPRSPKGHPSTGKPRKQVGDSADIAGVFKITPRGPGFGYKTRVMKKSGKFPRGHQKSPLMPRSQKEGNV</sequence>
<proteinExistence type="predicted"/>
<evidence type="ECO:0000256" key="2">
    <source>
        <dbReference type="SAM" id="Phobius"/>
    </source>
</evidence>
<dbReference type="AlphaFoldDB" id="A0AAE0TAK5"/>
<feature type="compositionally biased region" description="Basic and acidic residues" evidence="1">
    <location>
        <begin position="178"/>
        <end position="192"/>
    </location>
</feature>
<name>A0AAE0TAK5_9BIVA</name>
<dbReference type="Gene3D" id="3.90.1340.10">
    <property type="entry name" value="Phage tail collar domain"/>
    <property type="match status" value="1"/>
</dbReference>
<feature type="region of interest" description="Disordered" evidence="1">
    <location>
        <begin position="1"/>
        <end position="29"/>
    </location>
</feature>